<dbReference type="KEGG" id="woc:BA177_16840"/>
<dbReference type="EMBL" id="CP016268">
    <property type="protein sequence ID" value="ANO52629.1"/>
    <property type="molecule type" value="Genomic_DNA"/>
</dbReference>
<name>A0A193LJQ4_9GAMM</name>
<reference evidence="1 2" key="1">
    <citation type="submission" date="2016-06" db="EMBL/GenBank/DDBJ databases">
        <title>Complete genome sequence of a deep-branching marine Gamma Proteobacterium Woeseia oceani type strain XK5.</title>
        <authorList>
            <person name="Mu D."/>
            <person name="Du Z."/>
        </authorList>
    </citation>
    <scope>NUCLEOTIDE SEQUENCE [LARGE SCALE GENOMIC DNA]</scope>
    <source>
        <strain evidence="1 2">XK5</strain>
    </source>
</reference>
<sequence length="83" mass="8926">MLGILKADSVPVAGKRRQVPELPCFRAVAGDIARIPPRHLLAKITSVIPNTAIAELFLIGDSLWYSCRAATEAGLLAKKTTIE</sequence>
<dbReference type="Proteomes" id="UP000092695">
    <property type="component" value="Chromosome"/>
</dbReference>
<organism evidence="1 2">
    <name type="scientific">Woeseia oceani</name>
    <dbReference type="NCBI Taxonomy" id="1548547"/>
    <lineage>
        <taxon>Bacteria</taxon>
        <taxon>Pseudomonadati</taxon>
        <taxon>Pseudomonadota</taxon>
        <taxon>Gammaproteobacteria</taxon>
        <taxon>Woeseiales</taxon>
        <taxon>Woeseiaceae</taxon>
        <taxon>Woeseia</taxon>
    </lineage>
</organism>
<keyword evidence="2" id="KW-1185">Reference proteome</keyword>
<protein>
    <submittedName>
        <fullName evidence="1">Uncharacterized protein</fullName>
    </submittedName>
</protein>
<dbReference type="AlphaFoldDB" id="A0A193LJQ4"/>
<gene>
    <name evidence="1" type="ORF">BA177_16840</name>
</gene>
<evidence type="ECO:0000313" key="2">
    <source>
        <dbReference type="Proteomes" id="UP000092695"/>
    </source>
</evidence>
<accession>A0A193LJQ4</accession>
<dbReference type="STRING" id="1548547.BA177_16840"/>
<proteinExistence type="predicted"/>
<evidence type="ECO:0000313" key="1">
    <source>
        <dbReference type="EMBL" id="ANO52629.1"/>
    </source>
</evidence>